<dbReference type="FunFam" id="3.30.1330.10:FF:000010">
    <property type="entry name" value="Phosphoribosylformylglycinamidine synthase"/>
    <property type="match status" value="1"/>
</dbReference>
<feature type="domain" description="PurM-like C-terminal" evidence="7">
    <location>
        <begin position="711"/>
        <end position="830"/>
    </location>
</feature>
<keyword evidence="6" id="KW-0460">Magnesium</keyword>
<dbReference type="Gene3D" id="1.10.8.750">
    <property type="entry name" value="Phosphoribosylformylglycinamidine synthase, linker domain"/>
    <property type="match status" value="1"/>
</dbReference>
<dbReference type="Ensembl" id="ENSCCRT00020086847.1">
    <property type="protein sequence ID" value="ENSCCRP00020079231.1"/>
    <property type="gene ID" value="ENSCCRG00020036798.1"/>
</dbReference>
<evidence type="ECO:0000259" key="8">
    <source>
        <dbReference type="Pfam" id="PF18072"/>
    </source>
</evidence>
<dbReference type="PROSITE" id="PS51273">
    <property type="entry name" value="GATASE_TYPE_1"/>
    <property type="match status" value="1"/>
</dbReference>
<evidence type="ECO:0000313" key="10">
    <source>
        <dbReference type="Proteomes" id="UP000694701"/>
    </source>
</evidence>
<dbReference type="SUPFAM" id="SSF82697">
    <property type="entry name" value="PurS-like"/>
    <property type="match status" value="1"/>
</dbReference>
<keyword evidence="1" id="KW-0436">Ligase</keyword>
<evidence type="ECO:0000256" key="5">
    <source>
        <dbReference type="ARBA" id="ARBA00022840"/>
    </source>
</evidence>
<dbReference type="CDD" id="cd02203">
    <property type="entry name" value="PurL_repeat1"/>
    <property type="match status" value="1"/>
</dbReference>
<organism evidence="9 10">
    <name type="scientific">Cyprinus carpio</name>
    <name type="common">Common carp</name>
    <dbReference type="NCBI Taxonomy" id="7962"/>
    <lineage>
        <taxon>Eukaryota</taxon>
        <taxon>Metazoa</taxon>
        <taxon>Chordata</taxon>
        <taxon>Craniata</taxon>
        <taxon>Vertebrata</taxon>
        <taxon>Euteleostomi</taxon>
        <taxon>Actinopterygii</taxon>
        <taxon>Neopterygii</taxon>
        <taxon>Teleostei</taxon>
        <taxon>Ostariophysi</taxon>
        <taxon>Cypriniformes</taxon>
        <taxon>Cyprinidae</taxon>
        <taxon>Cyprininae</taxon>
        <taxon>Cyprinus</taxon>
    </lineage>
</organism>
<dbReference type="GO" id="GO:0006164">
    <property type="term" value="P:purine nucleotide biosynthetic process"/>
    <property type="evidence" value="ECO:0007669"/>
    <property type="project" value="UniProtKB-KW"/>
</dbReference>
<accession>A0A8C2PS11</accession>
<dbReference type="InterPro" id="IPR010918">
    <property type="entry name" value="PurM-like_C_dom"/>
</dbReference>
<dbReference type="SUPFAM" id="SSF56042">
    <property type="entry name" value="PurM C-terminal domain-like"/>
    <property type="match status" value="2"/>
</dbReference>
<dbReference type="Pfam" id="PF13507">
    <property type="entry name" value="GATase_5"/>
    <property type="match status" value="1"/>
</dbReference>
<dbReference type="FunFam" id="1.10.8.750:FF:000001">
    <property type="entry name" value="Putative phosphoribosylformylglycinamidine synthase"/>
    <property type="match status" value="1"/>
</dbReference>
<evidence type="ECO:0000259" key="7">
    <source>
        <dbReference type="Pfam" id="PF02769"/>
    </source>
</evidence>
<dbReference type="InterPro" id="IPR041609">
    <property type="entry name" value="PurL_linker"/>
</dbReference>
<dbReference type="CDD" id="cd01740">
    <property type="entry name" value="GATase1_FGAR_AT"/>
    <property type="match status" value="1"/>
</dbReference>
<keyword evidence="5" id="KW-0067">ATP-binding</keyword>
<dbReference type="InterPro" id="IPR036676">
    <property type="entry name" value="PurM-like_C_sf"/>
</dbReference>
<dbReference type="Proteomes" id="UP000694701">
    <property type="component" value="Unplaced"/>
</dbReference>
<dbReference type="GO" id="GO:0005737">
    <property type="term" value="C:cytoplasm"/>
    <property type="evidence" value="ECO:0007669"/>
    <property type="project" value="TreeGrafter"/>
</dbReference>
<evidence type="ECO:0000256" key="4">
    <source>
        <dbReference type="ARBA" id="ARBA00022755"/>
    </source>
</evidence>
<dbReference type="Gene3D" id="3.30.1330.10">
    <property type="entry name" value="PurM-like, N-terminal domain"/>
    <property type="match status" value="1"/>
</dbReference>
<keyword evidence="3" id="KW-0547">Nucleotide-binding</keyword>
<evidence type="ECO:0000256" key="2">
    <source>
        <dbReference type="ARBA" id="ARBA00022723"/>
    </source>
</evidence>
<keyword evidence="4" id="KW-0658">Purine biosynthesis</keyword>
<dbReference type="GO" id="GO:0046872">
    <property type="term" value="F:metal ion binding"/>
    <property type="evidence" value="ECO:0007669"/>
    <property type="project" value="UniProtKB-KW"/>
</dbReference>
<dbReference type="GO" id="GO:0005524">
    <property type="term" value="F:ATP binding"/>
    <property type="evidence" value="ECO:0007669"/>
    <property type="project" value="UniProtKB-KW"/>
</dbReference>
<dbReference type="Pfam" id="PF02769">
    <property type="entry name" value="AIRS_C"/>
    <property type="match status" value="2"/>
</dbReference>
<evidence type="ECO:0000256" key="6">
    <source>
        <dbReference type="ARBA" id="ARBA00022842"/>
    </source>
</evidence>
<dbReference type="SUPFAM" id="SSF109736">
    <property type="entry name" value="FGAM synthase PurL, linker domain"/>
    <property type="match status" value="1"/>
</dbReference>
<dbReference type="PANTHER" id="PTHR10099">
    <property type="entry name" value="PHOSPHORIBOSYLFORMYLGLYCINAMIDINE SYNTHASE"/>
    <property type="match status" value="1"/>
</dbReference>
<dbReference type="InterPro" id="IPR036921">
    <property type="entry name" value="PurM-like_N_sf"/>
</dbReference>
<dbReference type="SUPFAM" id="SSF55326">
    <property type="entry name" value="PurM N-terminal domain-like"/>
    <property type="match status" value="1"/>
</dbReference>
<feature type="domain" description="PurM-like C-terminal" evidence="7">
    <location>
        <begin position="436"/>
        <end position="587"/>
    </location>
</feature>
<dbReference type="InterPro" id="IPR036604">
    <property type="entry name" value="PurS-like_sf"/>
</dbReference>
<dbReference type="SMART" id="SM01211">
    <property type="entry name" value="GATase_5"/>
    <property type="match status" value="1"/>
</dbReference>
<sequence>MHSGKKSLQHKLWIFSFCLSFRIMPVLRFYKKEETGEGRVIRRIAQLCPDVTIITELCYNVELDGERMLYEIKGILCWLFSPPYSVSLLEEPTLKPVNGARLMEIGPRLNFSTAWSTNAVSNGVLKDGEMERLICCLYDSMTECVYSQPITLFAVDIQSQEVFEVDILGKGRAALEKANDELGLAFDSWDLDYYTALFQKVKRNPTSVECFDLAQSNSEHSRHWFFRGRMIIDGDEQKDTLFSLIMGTQHHSNQNNVIKFCDNSSGIKGMELECMYPTNPAQASPYKSRHASRQIIFTAETHNFPTGVAPFSRATTGTGRRIRDVQSAGKGGHVIAGTAGYCFGNLHIPGFVLPWEEDGWEYPSSFAPPLQVAIEASDGASDYGNKFGEPVLAGFARSFGMRLVNGERRKWIKPIMFSGGLGSIEDQHVKKELAAPGMEVVKIGGPVYRIGVGGGAASSVQVQGDNSSARDLGAVQRGDAEMEQKMNQALRACLEREEGNPICSIHDQGAGGNGNVLKELSEPAGADLYTSKFKRGDPTLSVLELWGAEYQESNALLLRPSDRSFLERVCQREKCPVDFVDKITGDGKWVLGKMPQKEFVLERMAVSLQPLSLPVGLSVLPALERVLRLPAVASKRYLTNKVQHSLLSTCIVIYDFFIVEYCSGMQLVGQKKVAGSLVISVYAVCPDITATVTPDLDNPDGKGVLLYVPGSSGKYRLGGSALAQCYGQLGDCSPDLDQLDKLSACFNTTQILIQDGFCSGHDVSDGGLISCLLEMAFAGNRGMDDGFRRLMEALFSEELGLVLEVCERNASSVCQRYTDAGLLCHRIGRTSGFGPDARVIVSVCGQEVLNEHLPTLRAIWESTSFQLERLQANPLCVQEKEEGLLSCVAVMREEGSNGDREIAASLFMAGFEVWDVAMQDLCSGSTTLDPFRAVVFVGGFRYADVLGSAKGWAATVTFNPKAREEFDRFRNRDDTLSLGVCNGCQLMALLGWVGEREDGGSDVTLTHNKSGRFESRFVSVGILPSPAVMLKGMEGSALGIWVAHGEGLMQFRSPEAQKKLIDASLAPLRYLDDSGTPTEIYPMNPNGSAQGVAGICSADGRHLAMMPHPERAVLGWQWAWAPQHLRGSLEASLWLSMFRSAAVWCQSS</sequence>
<dbReference type="GO" id="GO:0004642">
    <property type="term" value="F:phosphoribosylformylglycinamidine synthase activity"/>
    <property type="evidence" value="ECO:0007669"/>
    <property type="project" value="TreeGrafter"/>
</dbReference>
<dbReference type="PANTHER" id="PTHR10099:SF1">
    <property type="entry name" value="PHOSPHORIBOSYLFORMYLGLYCINAMIDINE SYNTHASE"/>
    <property type="match status" value="1"/>
</dbReference>
<proteinExistence type="predicted"/>
<dbReference type="Gene3D" id="3.90.650.10">
    <property type="entry name" value="PurM-like C-terminal domain"/>
    <property type="match status" value="2"/>
</dbReference>
<dbReference type="SUPFAM" id="SSF52317">
    <property type="entry name" value="Class I glutamine amidotransferase-like"/>
    <property type="match status" value="1"/>
</dbReference>
<evidence type="ECO:0000256" key="3">
    <source>
        <dbReference type="ARBA" id="ARBA00022741"/>
    </source>
</evidence>
<evidence type="ECO:0000313" key="9">
    <source>
        <dbReference type="Ensembl" id="ENSCCRP00020079231.1"/>
    </source>
</evidence>
<dbReference type="AlphaFoldDB" id="A0A8C2PS11"/>
<dbReference type="FunFam" id="3.90.650.10:FF:000008">
    <property type="entry name" value="Phosphoribosylformylglycinamidine synthase"/>
    <property type="match status" value="1"/>
</dbReference>
<feature type="domain" description="Phosphoribosylformylglycinamidine synthase linker" evidence="8">
    <location>
        <begin position="175"/>
        <end position="223"/>
    </location>
</feature>
<dbReference type="InterPro" id="IPR029062">
    <property type="entry name" value="Class_I_gatase-like"/>
</dbReference>
<evidence type="ECO:0000256" key="1">
    <source>
        <dbReference type="ARBA" id="ARBA00022598"/>
    </source>
</evidence>
<dbReference type="Pfam" id="PF18072">
    <property type="entry name" value="FGAR-AT_linker"/>
    <property type="match status" value="1"/>
</dbReference>
<reference evidence="9" key="1">
    <citation type="submission" date="2025-08" db="UniProtKB">
        <authorList>
            <consortium name="Ensembl"/>
        </authorList>
    </citation>
    <scope>IDENTIFICATION</scope>
</reference>
<protein>
    <submittedName>
        <fullName evidence="9">Phosphoribosylformylglycinamidine synthase</fullName>
    </submittedName>
</protein>
<dbReference type="Gene3D" id="3.40.50.880">
    <property type="match status" value="1"/>
</dbReference>
<keyword evidence="2" id="KW-0479">Metal-binding</keyword>
<name>A0A8C2PS11_CYPCA</name>